<accession>A0ACB1B1L0</accession>
<protein>
    <submittedName>
        <fullName evidence="1">Uncharacterized protein</fullName>
    </submittedName>
</protein>
<organism evidence="1 2">
    <name type="scientific">Meloidogyne enterolobii</name>
    <name type="common">Root-knot nematode worm</name>
    <name type="synonym">Meloidogyne mayaguensis</name>
    <dbReference type="NCBI Taxonomy" id="390850"/>
    <lineage>
        <taxon>Eukaryota</taxon>
        <taxon>Metazoa</taxon>
        <taxon>Ecdysozoa</taxon>
        <taxon>Nematoda</taxon>
        <taxon>Chromadorea</taxon>
        <taxon>Rhabditida</taxon>
        <taxon>Tylenchina</taxon>
        <taxon>Tylenchomorpha</taxon>
        <taxon>Tylenchoidea</taxon>
        <taxon>Meloidogynidae</taxon>
        <taxon>Meloidogyninae</taxon>
        <taxon>Meloidogyne</taxon>
    </lineage>
</organism>
<dbReference type="EMBL" id="CAVMJV010000162">
    <property type="protein sequence ID" value="CAK5118288.1"/>
    <property type="molecule type" value="Genomic_DNA"/>
</dbReference>
<name>A0ACB1B1L0_MELEN</name>
<dbReference type="Proteomes" id="UP001497535">
    <property type="component" value="Unassembled WGS sequence"/>
</dbReference>
<comment type="caution">
    <text evidence="1">The sequence shown here is derived from an EMBL/GenBank/DDBJ whole genome shotgun (WGS) entry which is preliminary data.</text>
</comment>
<evidence type="ECO:0000313" key="1">
    <source>
        <dbReference type="EMBL" id="CAK5118288.1"/>
    </source>
</evidence>
<reference evidence="1" key="1">
    <citation type="submission" date="2023-11" db="EMBL/GenBank/DDBJ databases">
        <authorList>
            <person name="Poullet M."/>
        </authorList>
    </citation>
    <scope>NUCLEOTIDE SEQUENCE</scope>
    <source>
        <strain evidence="1">E1834</strain>
    </source>
</reference>
<evidence type="ECO:0000313" key="2">
    <source>
        <dbReference type="Proteomes" id="UP001497535"/>
    </source>
</evidence>
<proteinExistence type="predicted"/>
<sequence>MKFSNHLPPKILILLFLIFPFVIGGKERGSPRSVLERKALATKYVRIILASNAPPFHLEKLEKDYPIQKTQKGQDDHISTGLLNHGSHSNRKRQRQSEPDENIKKPKASVDNEQWIIKSASGGLVTAVEPVIKANKENVWVFHVTRKYLLKNYKIPSKNMGNSLVPTLFFPDFICSIISLFHLLLESTKL</sequence>
<gene>
    <name evidence="1" type="ORF">MENTE1834_LOCUS46238</name>
</gene>
<keyword evidence="2" id="KW-1185">Reference proteome</keyword>